<dbReference type="RefSeq" id="WP_147023898.1">
    <property type="nucleotide sequence ID" value="NZ_BJZU01000003.1"/>
</dbReference>
<name>A0A512IWY8_9HYPH</name>
<evidence type="ECO:0000313" key="2">
    <source>
        <dbReference type="EMBL" id="GEP02231.1"/>
    </source>
</evidence>
<sequence>MRLKLAGAALLTLGTVLATGGAAEARDGCGPGFHRGHYGYCRPNPFYRPIVYRPAFYGYRRVGWYGPRWHRWGGYRRVGWYGPRWHRWGGYRPVGWHRPYGWGYRHAGWGWHHRW</sequence>
<feature type="signal peptide" evidence="1">
    <location>
        <begin position="1"/>
        <end position="18"/>
    </location>
</feature>
<accession>A0A512IWY8</accession>
<evidence type="ECO:0008006" key="6">
    <source>
        <dbReference type="Google" id="ProtNLM"/>
    </source>
</evidence>
<proteinExistence type="predicted"/>
<evidence type="ECO:0000313" key="4">
    <source>
        <dbReference type="Proteomes" id="UP000321960"/>
    </source>
</evidence>
<keyword evidence="1" id="KW-0732">Signal</keyword>
<reference evidence="3" key="4">
    <citation type="submission" date="2023-01" db="EMBL/GenBank/DDBJ databases">
        <title>Draft genome sequence of Methylobacterium oxalidis strain NBRC 107715.</title>
        <authorList>
            <person name="Sun Q."/>
            <person name="Mori K."/>
        </authorList>
    </citation>
    <scope>NUCLEOTIDE SEQUENCE</scope>
    <source>
        <strain evidence="3">NBRC 107715</strain>
    </source>
</reference>
<dbReference type="NCBIfam" id="NF047412">
    <property type="entry name" value="sig_GCG_CRPN_rpt"/>
    <property type="match status" value="1"/>
</dbReference>
<dbReference type="EMBL" id="BJZU01000003">
    <property type="protein sequence ID" value="GEP02231.1"/>
    <property type="molecule type" value="Genomic_DNA"/>
</dbReference>
<dbReference type="EMBL" id="BSPK01000004">
    <property type="protein sequence ID" value="GLS62176.1"/>
    <property type="molecule type" value="Genomic_DNA"/>
</dbReference>
<feature type="chain" id="PRO_5021790351" description="Sulfur globule protein" evidence="1">
    <location>
        <begin position="19"/>
        <end position="115"/>
    </location>
</feature>
<dbReference type="Proteomes" id="UP001156856">
    <property type="component" value="Unassembled WGS sequence"/>
</dbReference>
<dbReference type="Proteomes" id="UP000321960">
    <property type="component" value="Unassembled WGS sequence"/>
</dbReference>
<evidence type="ECO:0000313" key="5">
    <source>
        <dbReference type="Proteomes" id="UP001156856"/>
    </source>
</evidence>
<reference evidence="3" key="1">
    <citation type="journal article" date="2014" name="Int. J. Syst. Evol. Microbiol.">
        <title>Complete genome of a new Firmicutes species belonging to the dominant human colonic microbiota ('Ruminococcus bicirculans') reveals two chromosomes and a selective capacity to utilize plant glucans.</title>
        <authorList>
            <consortium name="NISC Comparative Sequencing Program"/>
            <person name="Wegmann U."/>
            <person name="Louis P."/>
            <person name="Goesmann A."/>
            <person name="Henrissat B."/>
            <person name="Duncan S.H."/>
            <person name="Flint H.J."/>
        </authorList>
    </citation>
    <scope>NUCLEOTIDE SEQUENCE</scope>
    <source>
        <strain evidence="3">NBRC 107715</strain>
    </source>
</reference>
<gene>
    <name evidence="3" type="ORF">GCM10007888_05570</name>
    <name evidence="2" type="ORF">MOX02_02690</name>
</gene>
<dbReference type="AlphaFoldDB" id="A0A512IWY8"/>
<keyword evidence="5" id="KW-1185">Reference proteome</keyword>
<evidence type="ECO:0000313" key="3">
    <source>
        <dbReference type="EMBL" id="GLS62176.1"/>
    </source>
</evidence>
<comment type="caution">
    <text evidence="2">The sequence shown here is derived from an EMBL/GenBank/DDBJ whole genome shotgun (WGS) entry which is preliminary data.</text>
</comment>
<evidence type="ECO:0000256" key="1">
    <source>
        <dbReference type="SAM" id="SignalP"/>
    </source>
</evidence>
<dbReference type="InterPro" id="IPR058110">
    <property type="entry name" value="GCG_CRPN_dom"/>
</dbReference>
<dbReference type="OrthoDB" id="7998932at2"/>
<reference evidence="2 4" key="3">
    <citation type="submission" date="2019-07" db="EMBL/GenBank/DDBJ databases">
        <title>Whole genome shotgun sequence of Methylobacterium oxalidis NBRC 107715.</title>
        <authorList>
            <person name="Hosoyama A."/>
            <person name="Uohara A."/>
            <person name="Ohji S."/>
            <person name="Ichikawa N."/>
        </authorList>
    </citation>
    <scope>NUCLEOTIDE SEQUENCE [LARGE SCALE GENOMIC DNA]</scope>
    <source>
        <strain evidence="2 4">NBRC 107715</strain>
    </source>
</reference>
<organism evidence="2 4">
    <name type="scientific">Methylobacterium oxalidis</name>
    <dbReference type="NCBI Taxonomy" id="944322"/>
    <lineage>
        <taxon>Bacteria</taxon>
        <taxon>Pseudomonadati</taxon>
        <taxon>Pseudomonadota</taxon>
        <taxon>Alphaproteobacteria</taxon>
        <taxon>Hyphomicrobiales</taxon>
        <taxon>Methylobacteriaceae</taxon>
        <taxon>Methylobacterium</taxon>
    </lineage>
</organism>
<protein>
    <recommendedName>
        <fullName evidence="6">Sulfur globule protein</fullName>
    </recommendedName>
</protein>
<reference evidence="5" key="2">
    <citation type="journal article" date="2019" name="Int. J. Syst. Evol. Microbiol.">
        <title>The Global Catalogue of Microorganisms (GCM) 10K type strain sequencing project: providing services to taxonomists for standard genome sequencing and annotation.</title>
        <authorList>
            <consortium name="The Broad Institute Genomics Platform"/>
            <consortium name="The Broad Institute Genome Sequencing Center for Infectious Disease"/>
            <person name="Wu L."/>
            <person name="Ma J."/>
        </authorList>
    </citation>
    <scope>NUCLEOTIDE SEQUENCE [LARGE SCALE GENOMIC DNA]</scope>
    <source>
        <strain evidence="5">NBRC 107715</strain>
    </source>
</reference>